<dbReference type="Proteomes" id="UP001176940">
    <property type="component" value="Unassembled WGS sequence"/>
</dbReference>
<organism evidence="1 2">
    <name type="scientific">Ranitomeya imitator</name>
    <name type="common">mimic poison frog</name>
    <dbReference type="NCBI Taxonomy" id="111125"/>
    <lineage>
        <taxon>Eukaryota</taxon>
        <taxon>Metazoa</taxon>
        <taxon>Chordata</taxon>
        <taxon>Craniata</taxon>
        <taxon>Vertebrata</taxon>
        <taxon>Euteleostomi</taxon>
        <taxon>Amphibia</taxon>
        <taxon>Batrachia</taxon>
        <taxon>Anura</taxon>
        <taxon>Neobatrachia</taxon>
        <taxon>Hyloidea</taxon>
        <taxon>Dendrobatidae</taxon>
        <taxon>Dendrobatinae</taxon>
        <taxon>Ranitomeya</taxon>
    </lineage>
</organism>
<evidence type="ECO:0000313" key="2">
    <source>
        <dbReference type="Proteomes" id="UP001176940"/>
    </source>
</evidence>
<comment type="caution">
    <text evidence="1">The sequence shown here is derived from an EMBL/GenBank/DDBJ whole genome shotgun (WGS) entry which is preliminary data.</text>
</comment>
<evidence type="ECO:0000313" key="1">
    <source>
        <dbReference type="EMBL" id="CAJ0932899.1"/>
    </source>
</evidence>
<dbReference type="EMBL" id="CAUEEQ010008929">
    <property type="protein sequence ID" value="CAJ0932899.1"/>
    <property type="molecule type" value="Genomic_DNA"/>
</dbReference>
<feature type="non-terminal residue" evidence="1">
    <location>
        <position position="283"/>
    </location>
</feature>
<keyword evidence="2" id="KW-1185">Reference proteome</keyword>
<protein>
    <submittedName>
        <fullName evidence="1">Uncharacterized protein</fullName>
    </submittedName>
</protein>
<gene>
    <name evidence="1" type="ORF">RIMI_LOCUS5285166</name>
</gene>
<name>A0ABN9L4I2_9NEOB</name>
<proteinExistence type="predicted"/>
<sequence>MESNPATKIAWSAMKPLLMGKILYTPDAPAVREILNKSVKEYSQVWKSSRIHLGPLPILRTGVLKSGRSWAMALHSYLMVTLEIAECWNRLAFGTPANTTFEQLERLRQMGKAWEEVGPQVWHFMQSSVQMNVIRDTVKNPTVKDFLNRQLGENGLTADDIINFLHNGNQDERPEGQMDFDWRNVFNFTDHVVRLLNQYMECLTLDKFEGHDDESHLTHHALYLLEENKFWAGLVFMDMFPWTNQVPPHVKYKIRMDIDVVEKTNKIKDRFEWTSLINIGKKL</sequence>
<accession>A0ABN9L4I2</accession>
<reference evidence="1" key="1">
    <citation type="submission" date="2023-07" db="EMBL/GenBank/DDBJ databases">
        <authorList>
            <person name="Stuckert A."/>
        </authorList>
    </citation>
    <scope>NUCLEOTIDE SEQUENCE</scope>
</reference>